<dbReference type="Pfam" id="PF03739">
    <property type="entry name" value="LptF_LptG"/>
    <property type="match status" value="1"/>
</dbReference>
<feature type="transmembrane region" description="Helical" evidence="6">
    <location>
        <begin position="341"/>
        <end position="361"/>
    </location>
</feature>
<feature type="transmembrane region" description="Helical" evidence="6">
    <location>
        <begin position="280"/>
        <end position="299"/>
    </location>
</feature>
<dbReference type="InterPro" id="IPR030922">
    <property type="entry name" value="LptF"/>
</dbReference>
<dbReference type="NCBIfam" id="TIGR04407">
    <property type="entry name" value="LptF_YjgP"/>
    <property type="match status" value="1"/>
</dbReference>
<dbReference type="EMBL" id="BLIV01000007">
    <property type="protein sequence ID" value="GFE51758.1"/>
    <property type="molecule type" value="Genomic_DNA"/>
</dbReference>
<protein>
    <submittedName>
        <fullName evidence="7">LPS export ABC transporter permease LptF</fullName>
    </submittedName>
</protein>
<comment type="caution">
    <text evidence="7">The sequence shown here is derived from an EMBL/GenBank/DDBJ whole genome shotgun (WGS) entry which is preliminary data.</text>
</comment>
<accession>A0A640VTP4</accession>
<evidence type="ECO:0000256" key="5">
    <source>
        <dbReference type="ARBA" id="ARBA00023136"/>
    </source>
</evidence>
<dbReference type="PANTHER" id="PTHR33529:SF6">
    <property type="entry name" value="YJGP_YJGQ FAMILY PERMEASE"/>
    <property type="match status" value="1"/>
</dbReference>
<gene>
    <name evidence="7" type="ORF">So717_35110</name>
</gene>
<feature type="transmembrane region" description="Helical" evidence="6">
    <location>
        <begin position="311"/>
        <end position="329"/>
    </location>
</feature>
<feature type="transmembrane region" description="Helical" evidence="6">
    <location>
        <begin position="56"/>
        <end position="78"/>
    </location>
</feature>
<evidence type="ECO:0000256" key="3">
    <source>
        <dbReference type="ARBA" id="ARBA00022692"/>
    </source>
</evidence>
<dbReference type="AlphaFoldDB" id="A0A640VTP4"/>
<proteinExistence type="predicted"/>
<keyword evidence="3 6" id="KW-0812">Transmembrane</keyword>
<dbReference type="GO" id="GO:0043190">
    <property type="term" value="C:ATP-binding cassette (ABC) transporter complex"/>
    <property type="evidence" value="ECO:0007669"/>
    <property type="project" value="InterPro"/>
</dbReference>
<dbReference type="InterPro" id="IPR005495">
    <property type="entry name" value="LptG/LptF_permease"/>
</dbReference>
<evidence type="ECO:0000313" key="8">
    <source>
        <dbReference type="Proteomes" id="UP000436522"/>
    </source>
</evidence>
<dbReference type="RefSeq" id="WP_159979822.1">
    <property type="nucleotide sequence ID" value="NZ_BLIV01000007.1"/>
</dbReference>
<evidence type="ECO:0000256" key="2">
    <source>
        <dbReference type="ARBA" id="ARBA00022475"/>
    </source>
</evidence>
<dbReference type="PANTHER" id="PTHR33529">
    <property type="entry name" value="SLR0882 PROTEIN-RELATED"/>
    <property type="match status" value="1"/>
</dbReference>
<keyword evidence="8" id="KW-1185">Reference proteome</keyword>
<dbReference type="OrthoDB" id="8477889at2"/>
<reference evidence="7 8" key="1">
    <citation type="submission" date="2019-12" db="EMBL/GenBank/DDBJ databases">
        <title>Roseobacter cerasinus sp. nov., isolated from seawater around aquaculture.</title>
        <authorList>
            <person name="Muramatsu S."/>
            <person name="Takabe Y."/>
            <person name="Mori K."/>
            <person name="Takaichi S."/>
            <person name="Hanada S."/>
        </authorList>
    </citation>
    <scope>NUCLEOTIDE SEQUENCE [LARGE SCALE GENOMIC DNA]</scope>
    <source>
        <strain evidence="7 8">AI77</strain>
    </source>
</reference>
<keyword evidence="2" id="KW-1003">Cell membrane</keyword>
<evidence type="ECO:0000313" key="7">
    <source>
        <dbReference type="EMBL" id="GFE51758.1"/>
    </source>
</evidence>
<dbReference type="Proteomes" id="UP000436522">
    <property type="component" value="Unassembled WGS sequence"/>
</dbReference>
<dbReference type="GO" id="GO:0055085">
    <property type="term" value="P:transmembrane transport"/>
    <property type="evidence" value="ECO:0007669"/>
    <property type="project" value="InterPro"/>
</dbReference>
<evidence type="ECO:0000256" key="1">
    <source>
        <dbReference type="ARBA" id="ARBA00004651"/>
    </source>
</evidence>
<evidence type="ECO:0000256" key="4">
    <source>
        <dbReference type="ARBA" id="ARBA00022989"/>
    </source>
</evidence>
<feature type="transmembrane region" description="Helical" evidence="6">
    <location>
        <begin position="99"/>
        <end position="121"/>
    </location>
</feature>
<keyword evidence="4 6" id="KW-1133">Transmembrane helix</keyword>
<feature type="transmembrane region" description="Helical" evidence="6">
    <location>
        <begin position="12"/>
        <end position="36"/>
    </location>
</feature>
<dbReference type="GO" id="GO:0015920">
    <property type="term" value="P:lipopolysaccharide transport"/>
    <property type="evidence" value="ECO:0007669"/>
    <property type="project" value="TreeGrafter"/>
</dbReference>
<name>A0A640VTP4_9RHOB</name>
<evidence type="ECO:0000256" key="6">
    <source>
        <dbReference type="SAM" id="Phobius"/>
    </source>
</evidence>
<sequence>MRKIDRYMLSQLLILFGFFSLVLVAVFWINQAVVLFDRLIGDGQSALVFLEFTALGLPRLVTTILPISAFAASVYVTNRMNNESELTVMQATGWGPYRLARPVLAFGVVVFLMASALHHALLPLALQQLSEREAEISQNATSRLLTEGTFLHPSRAVTFYAREINEDGILNDVFLSDRRKPEEGVIYTAAEAYLLRDQNVTTLIMLDGMAQRLSSKTNRLSTARFRDFSFDISALVRGDPSHAQRVRNMTTLALMTSWRDVSAQTGQRVGDIAEEFHNRFAEPFFCVVAAMIGFTTLLVGGYSRFGVWREIGVAFGLLLLIDGLGSTLQNPVRAEAQRWPVLYLPAALGAVLATGMLAYLARPRWLRRKRATNKQASA</sequence>
<keyword evidence="5 6" id="KW-0472">Membrane</keyword>
<organism evidence="7 8">
    <name type="scientific">Roseobacter cerasinus</name>
    <dbReference type="NCBI Taxonomy" id="2602289"/>
    <lineage>
        <taxon>Bacteria</taxon>
        <taxon>Pseudomonadati</taxon>
        <taxon>Pseudomonadota</taxon>
        <taxon>Alphaproteobacteria</taxon>
        <taxon>Rhodobacterales</taxon>
        <taxon>Roseobacteraceae</taxon>
        <taxon>Roseobacter</taxon>
    </lineage>
</organism>
<comment type="subcellular location">
    <subcellularLocation>
        <location evidence="1">Cell membrane</location>
        <topology evidence="1">Multi-pass membrane protein</topology>
    </subcellularLocation>
</comment>